<dbReference type="STRING" id="151549.A0A4C2AFR0"/>
<organism evidence="7 8">
    <name type="scientific">Eumeta variegata</name>
    <name type="common">Bagworm moth</name>
    <name type="synonym">Eumeta japonica</name>
    <dbReference type="NCBI Taxonomy" id="151549"/>
    <lineage>
        <taxon>Eukaryota</taxon>
        <taxon>Metazoa</taxon>
        <taxon>Ecdysozoa</taxon>
        <taxon>Arthropoda</taxon>
        <taxon>Hexapoda</taxon>
        <taxon>Insecta</taxon>
        <taxon>Pterygota</taxon>
        <taxon>Neoptera</taxon>
        <taxon>Endopterygota</taxon>
        <taxon>Lepidoptera</taxon>
        <taxon>Glossata</taxon>
        <taxon>Ditrysia</taxon>
        <taxon>Tineoidea</taxon>
        <taxon>Psychidae</taxon>
        <taxon>Oiketicinae</taxon>
        <taxon>Eumeta</taxon>
    </lineage>
</organism>
<dbReference type="InterPro" id="IPR027417">
    <property type="entry name" value="P-loop_NTPase"/>
</dbReference>
<sequence>MAAIITDWHAAQNSLLELWSLMHFLMPDVFASHSEFREWFAPVAGIAEGSHKYNEDIVRRLHKVLRPFLRRLKADVERQMPRKYEHVLLCRLSKRQRYLYDDFMSRAK</sequence>
<keyword evidence="2" id="KW-0547">Nucleotide-binding</keyword>
<comment type="caution">
    <text evidence="7">The sequence shown here is derived from an EMBL/GenBank/DDBJ whole genome shotgun (WGS) entry which is preliminary data.</text>
</comment>
<dbReference type="GO" id="GO:0016887">
    <property type="term" value="F:ATP hydrolysis activity"/>
    <property type="evidence" value="ECO:0007669"/>
    <property type="project" value="TreeGrafter"/>
</dbReference>
<evidence type="ECO:0000256" key="2">
    <source>
        <dbReference type="ARBA" id="ARBA00022741"/>
    </source>
</evidence>
<evidence type="ECO:0000313" key="8">
    <source>
        <dbReference type="Proteomes" id="UP000299102"/>
    </source>
</evidence>
<dbReference type="GO" id="GO:0006338">
    <property type="term" value="P:chromatin remodeling"/>
    <property type="evidence" value="ECO:0007669"/>
    <property type="project" value="TreeGrafter"/>
</dbReference>
<gene>
    <name evidence="7" type="primary">SRCAP</name>
    <name evidence="7" type="ORF">EVAR_97635_1</name>
</gene>
<dbReference type="PANTHER" id="PTHR45685:SF1">
    <property type="entry name" value="HELICASE SRCAP"/>
    <property type="match status" value="1"/>
</dbReference>
<dbReference type="Proteomes" id="UP000299102">
    <property type="component" value="Unassembled WGS sequence"/>
</dbReference>
<evidence type="ECO:0000313" key="7">
    <source>
        <dbReference type="EMBL" id="GBP97775.1"/>
    </source>
</evidence>
<evidence type="ECO:0000256" key="1">
    <source>
        <dbReference type="ARBA" id="ARBA00004123"/>
    </source>
</evidence>
<dbReference type="AlphaFoldDB" id="A0A4C2AFR0"/>
<dbReference type="InterPro" id="IPR000330">
    <property type="entry name" value="SNF2_N"/>
</dbReference>
<evidence type="ECO:0000259" key="6">
    <source>
        <dbReference type="Pfam" id="PF00176"/>
    </source>
</evidence>
<evidence type="ECO:0000256" key="5">
    <source>
        <dbReference type="ARBA" id="ARBA00023125"/>
    </source>
</evidence>
<proteinExistence type="predicted"/>
<accession>A0A4C2AFR0</accession>
<dbReference type="InterPro" id="IPR038718">
    <property type="entry name" value="SNF2-like_sf"/>
</dbReference>
<evidence type="ECO:0000256" key="3">
    <source>
        <dbReference type="ARBA" id="ARBA00022806"/>
    </source>
</evidence>
<dbReference type="GO" id="GO:0042393">
    <property type="term" value="F:histone binding"/>
    <property type="evidence" value="ECO:0007669"/>
    <property type="project" value="TreeGrafter"/>
</dbReference>
<feature type="domain" description="SNF2 N-terminal" evidence="6">
    <location>
        <begin position="12"/>
        <end position="107"/>
    </location>
</feature>
<dbReference type="GO" id="GO:0004386">
    <property type="term" value="F:helicase activity"/>
    <property type="evidence" value="ECO:0007669"/>
    <property type="project" value="UniProtKB-KW"/>
</dbReference>
<dbReference type="SUPFAM" id="SSF52540">
    <property type="entry name" value="P-loop containing nucleoside triphosphate hydrolases"/>
    <property type="match status" value="1"/>
</dbReference>
<comment type="subcellular location">
    <subcellularLocation>
        <location evidence="1">Nucleus</location>
    </subcellularLocation>
</comment>
<protein>
    <submittedName>
        <fullName evidence="7">Helicase SRCAP</fullName>
    </submittedName>
</protein>
<keyword evidence="4" id="KW-0067">ATP-binding</keyword>
<dbReference type="OrthoDB" id="372624at2759"/>
<dbReference type="Gene3D" id="3.40.50.300">
    <property type="entry name" value="P-loop containing nucleotide triphosphate hydrolases"/>
    <property type="match status" value="1"/>
</dbReference>
<reference evidence="7 8" key="1">
    <citation type="journal article" date="2019" name="Commun. Biol.">
        <title>The bagworm genome reveals a unique fibroin gene that provides high tensile strength.</title>
        <authorList>
            <person name="Kono N."/>
            <person name="Nakamura H."/>
            <person name="Ohtoshi R."/>
            <person name="Tomita M."/>
            <person name="Numata K."/>
            <person name="Arakawa K."/>
        </authorList>
    </citation>
    <scope>NUCLEOTIDE SEQUENCE [LARGE SCALE GENOMIC DNA]</scope>
</reference>
<dbReference type="GO" id="GO:0000812">
    <property type="term" value="C:Swr1 complex"/>
    <property type="evidence" value="ECO:0007669"/>
    <property type="project" value="TreeGrafter"/>
</dbReference>
<dbReference type="EMBL" id="BGZK01003002">
    <property type="protein sequence ID" value="GBP97775.1"/>
    <property type="molecule type" value="Genomic_DNA"/>
</dbReference>
<dbReference type="GO" id="GO:0003677">
    <property type="term" value="F:DNA binding"/>
    <property type="evidence" value="ECO:0007669"/>
    <property type="project" value="UniProtKB-KW"/>
</dbReference>
<dbReference type="Pfam" id="PF00176">
    <property type="entry name" value="SNF2-rel_dom"/>
    <property type="match status" value="1"/>
</dbReference>
<dbReference type="PANTHER" id="PTHR45685">
    <property type="entry name" value="HELICASE SRCAP-RELATED"/>
    <property type="match status" value="1"/>
</dbReference>
<dbReference type="Gene3D" id="3.40.50.10810">
    <property type="entry name" value="Tandem AAA-ATPase domain"/>
    <property type="match status" value="1"/>
</dbReference>
<evidence type="ECO:0000256" key="4">
    <source>
        <dbReference type="ARBA" id="ARBA00022840"/>
    </source>
</evidence>
<keyword evidence="3 7" id="KW-0378">Hydrolase</keyword>
<name>A0A4C2AFR0_EUMVA</name>
<dbReference type="InterPro" id="IPR050520">
    <property type="entry name" value="INO80/SWR1_helicase"/>
</dbReference>
<keyword evidence="8" id="KW-1185">Reference proteome</keyword>
<dbReference type="GO" id="GO:0005524">
    <property type="term" value="F:ATP binding"/>
    <property type="evidence" value="ECO:0007669"/>
    <property type="project" value="UniProtKB-KW"/>
</dbReference>
<keyword evidence="5" id="KW-0238">DNA-binding</keyword>
<keyword evidence="3 7" id="KW-0347">Helicase</keyword>